<dbReference type="EMBL" id="NIDE01000017">
    <property type="protein sequence ID" value="OWK36130.1"/>
    <property type="molecule type" value="Genomic_DNA"/>
</dbReference>
<sequence>MIPYRSALILLGAIALAAGAAEPAKIRLSTDGKAIELPGVDAAVAPRVSVVVAVGSDKETAARPPIPGSTRVVDGVVRFEPRFPLTPGVTYRVTAGDVSSDVIVPKVKREPTTTIAAVYPTGDRLPENTLRLYIHFSAPMTRGDVYQHIKLHTADGKQVVQPFLELDEELWSADGKRFTLLFDPGRIKRGLKPREDLGPALEEGKSYTLTIDRAWEDENGVPLKVGFQKSFSVGPPDDEPIDPEKWRITPPAAGGVASLAVAFEKPLDHALLHRMVWVVGPGGKKLAGEIVVAGDQKAWSFRPRAAWVAGEYQLMTDTRLEDRCGNRVGEPFEIDVFKPVQKKIEGKTVSKAFEVK</sequence>
<dbReference type="Proteomes" id="UP000214646">
    <property type="component" value="Unassembled WGS sequence"/>
</dbReference>
<comment type="caution">
    <text evidence="2">The sequence shown here is derived from an EMBL/GenBank/DDBJ whole genome shotgun (WGS) entry which is preliminary data.</text>
</comment>
<protein>
    <recommendedName>
        <fullName evidence="4">SbsA Ig-like domain-containing protein</fullName>
    </recommendedName>
</protein>
<dbReference type="OrthoDB" id="246488at2"/>
<evidence type="ECO:0000313" key="3">
    <source>
        <dbReference type="Proteomes" id="UP000214646"/>
    </source>
</evidence>
<dbReference type="RefSeq" id="WP_143393825.1">
    <property type="nucleotide sequence ID" value="NZ_NIDE01000017.1"/>
</dbReference>
<evidence type="ECO:0000256" key="1">
    <source>
        <dbReference type="SAM" id="SignalP"/>
    </source>
</evidence>
<keyword evidence="1" id="KW-0732">Signal</keyword>
<keyword evidence="3" id="KW-1185">Reference proteome</keyword>
<feature type="chain" id="PRO_5012601252" description="SbsA Ig-like domain-containing protein" evidence="1">
    <location>
        <begin position="21"/>
        <end position="356"/>
    </location>
</feature>
<name>A0A225D3G1_9BACT</name>
<accession>A0A225D3G1</accession>
<organism evidence="2 3">
    <name type="scientific">Fimbriiglobus ruber</name>
    <dbReference type="NCBI Taxonomy" id="1908690"/>
    <lineage>
        <taxon>Bacteria</taxon>
        <taxon>Pseudomonadati</taxon>
        <taxon>Planctomycetota</taxon>
        <taxon>Planctomycetia</taxon>
        <taxon>Gemmatales</taxon>
        <taxon>Gemmataceae</taxon>
        <taxon>Fimbriiglobus</taxon>
    </lineage>
</organism>
<evidence type="ECO:0008006" key="4">
    <source>
        <dbReference type="Google" id="ProtNLM"/>
    </source>
</evidence>
<gene>
    <name evidence="2" type="ORF">FRUB_08693</name>
</gene>
<reference evidence="3" key="1">
    <citation type="submission" date="2017-06" db="EMBL/GenBank/DDBJ databases">
        <title>Genome analysis of Fimbriiglobus ruber SP5, the first member of the order Planctomycetales with confirmed chitinolytic capability.</title>
        <authorList>
            <person name="Ravin N.V."/>
            <person name="Rakitin A.L."/>
            <person name="Ivanova A.A."/>
            <person name="Beletsky A.V."/>
            <person name="Kulichevskaya I.S."/>
            <person name="Mardanov A.V."/>
            <person name="Dedysh S.N."/>
        </authorList>
    </citation>
    <scope>NUCLEOTIDE SEQUENCE [LARGE SCALE GENOMIC DNA]</scope>
    <source>
        <strain evidence="3">SP5</strain>
    </source>
</reference>
<evidence type="ECO:0000313" key="2">
    <source>
        <dbReference type="EMBL" id="OWK36130.1"/>
    </source>
</evidence>
<feature type="signal peptide" evidence="1">
    <location>
        <begin position="1"/>
        <end position="20"/>
    </location>
</feature>
<proteinExistence type="predicted"/>
<dbReference type="AlphaFoldDB" id="A0A225D3G1"/>